<evidence type="ECO:0000256" key="1">
    <source>
        <dbReference type="ARBA" id="ARBA00000632"/>
    </source>
</evidence>
<feature type="region of interest" description="Disordered" evidence="10">
    <location>
        <begin position="136"/>
        <end position="169"/>
    </location>
</feature>
<evidence type="ECO:0000256" key="5">
    <source>
        <dbReference type="ARBA" id="ARBA00022638"/>
    </source>
</evidence>
<evidence type="ECO:0000256" key="7">
    <source>
        <dbReference type="ARBA" id="ARBA00023157"/>
    </source>
</evidence>
<evidence type="ECO:0000256" key="10">
    <source>
        <dbReference type="SAM" id="MobiDB-lite"/>
    </source>
</evidence>
<keyword evidence="6" id="KW-0378">Hydrolase</keyword>
<keyword evidence="5" id="KW-0081">Bacteriolytic enzyme</keyword>
<dbReference type="Pfam" id="PF00062">
    <property type="entry name" value="Lys"/>
    <property type="match status" value="1"/>
</dbReference>
<proteinExistence type="predicted"/>
<evidence type="ECO:0000313" key="13">
    <source>
        <dbReference type="Proteomes" id="UP000299102"/>
    </source>
</evidence>
<comment type="catalytic activity">
    <reaction evidence="1">
        <text>Hydrolysis of (1-&gt;4)-beta-linkages between N-acetylmuramic acid and N-acetyl-D-glucosamine residues in a peptidoglycan and between N-acetyl-D-glucosamine residues in chitodextrins.</text>
        <dbReference type="EC" id="3.2.1.17"/>
    </reaction>
</comment>
<dbReference type="GO" id="GO:0031640">
    <property type="term" value="P:killing of cells of another organism"/>
    <property type="evidence" value="ECO:0007669"/>
    <property type="project" value="UniProtKB-KW"/>
</dbReference>
<dbReference type="STRING" id="151549.A0A4C1TSR2"/>
<evidence type="ECO:0000259" key="11">
    <source>
        <dbReference type="PROSITE" id="PS00128"/>
    </source>
</evidence>
<dbReference type="InterPro" id="IPR001916">
    <property type="entry name" value="Glyco_hydro_22"/>
</dbReference>
<protein>
    <recommendedName>
        <fullName evidence="3">Lysozyme</fullName>
        <ecNumber evidence="2">3.2.1.17</ecNumber>
    </recommendedName>
    <alternativeName>
        <fullName evidence="9">1,4-beta-N-acetylmuramidase</fullName>
    </alternativeName>
</protein>
<feature type="domain" description="Glycosyl hydrolases family 22 (GH22)" evidence="11">
    <location>
        <begin position="87"/>
        <end position="105"/>
    </location>
</feature>
<keyword evidence="8" id="KW-0326">Glycosidase</keyword>
<dbReference type="GO" id="GO:0003796">
    <property type="term" value="F:lysozyme activity"/>
    <property type="evidence" value="ECO:0007669"/>
    <property type="project" value="UniProtKB-EC"/>
</dbReference>
<evidence type="ECO:0000256" key="3">
    <source>
        <dbReference type="ARBA" id="ARBA00020438"/>
    </source>
</evidence>
<gene>
    <name evidence="12" type="ORF">EVAR_13246_1</name>
</gene>
<dbReference type="Gene3D" id="1.10.530.10">
    <property type="match status" value="1"/>
</dbReference>
<keyword evidence="13" id="KW-1185">Reference proteome</keyword>
<dbReference type="PANTHER" id="PTHR11407:SF63">
    <property type="entry name" value="LYSOZYME C"/>
    <property type="match status" value="1"/>
</dbReference>
<evidence type="ECO:0000256" key="6">
    <source>
        <dbReference type="ARBA" id="ARBA00022801"/>
    </source>
</evidence>
<reference evidence="12 13" key="1">
    <citation type="journal article" date="2019" name="Commun. Biol.">
        <title>The bagworm genome reveals a unique fibroin gene that provides high tensile strength.</title>
        <authorList>
            <person name="Kono N."/>
            <person name="Nakamura H."/>
            <person name="Ohtoshi R."/>
            <person name="Tomita M."/>
            <person name="Numata K."/>
            <person name="Arakawa K."/>
        </authorList>
    </citation>
    <scope>NUCLEOTIDE SEQUENCE [LARGE SCALE GENOMIC DNA]</scope>
</reference>
<dbReference type="SUPFAM" id="SSF53955">
    <property type="entry name" value="Lysozyme-like"/>
    <property type="match status" value="1"/>
</dbReference>
<dbReference type="PROSITE" id="PS00128">
    <property type="entry name" value="GLYCOSYL_HYDROL_F22_1"/>
    <property type="match status" value="1"/>
</dbReference>
<dbReference type="SMART" id="SM00263">
    <property type="entry name" value="LYZ1"/>
    <property type="match status" value="1"/>
</dbReference>
<evidence type="ECO:0000256" key="2">
    <source>
        <dbReference type="ARBA" id="ARBA00012732"/>
    </source>
</evidence>
<dbReference type="AlphaFoldDB" id="A0A4C1TSR2"/>
<dbReference type="InterPro" id="IPR023346">
    <property type="entry name" value="Lysozyme-like_dom_sf"/>
</dbReference>
<evidence type="ECO:0000256" key="9">
    <source>
        <dbReference type="ARBA" id="ARBA00031262"/>
    </source>
</evidence>
<accession>A0A4C1TSR2</accession>
<evidence type="ECO:0000256" key="8">
    <source>
        <dbReference type="ARBA" id="ARBA00023295"/>
    </source>
</evidence>
<evidence type="ECO:0000313" key="12">
    <source>
        <dbReference type="EMBL" id="GBP16866.1"/>
    </source>
</evidence>
<dbReference type="GO" id="GO:0042742">
    <property type="term" value="P:defense response to bacterium"/>
    <property type="evidence" value="ECO:0007669"/>
    <property type="project" value="UniProtKB-KW"/>
</dbReference>
<comment type="caution">
    <text evidence="12">The sequence shown here is derived from an EMBL/GenBank/DDBJ whole genome shotgun (WGS) entry which is preliminary data.</text>
</comment>
<sequence length="169" mass="19447">MDNPWKALVVERIAKRTCLHSLCRMRQMQELFEDIVFVCGLHGGVCLVEQESGKNTSAYNERSLKKFYGLFQIGSDWCKEGKKGGKCGIACESLLDDDIRDDCVCALKVFEQEGFKYWKKWDQRCKGHTLPDIEKCPDYSNPPAPRASPPRKRRNARYVNAVPKKLKKQ</sequence>
<organism evidence="12 13">
    <name type="scientific">Eumeta variegata</name>
    <name type="common">Bagworm moth</name>
    <name type="synonym">Eumeta japonica</name>
    <dbReference type="NCBI Taxonomy" id="151549"/>
    <lineage>
        <taxon>Eukaryota</taxon>
        <taxon>Metazoa</taxon>
        <taxon>Ecdysozoa</taxon>
        <taxon>Arthropoda</taxon>
        <taxon>Hexapoda</taxon>
        <taxon>Insecta</taxon>
        <taxon>Pterygota</taxon>
        <taxon>Neoptera</taxon>
        <taxon>Endopterygota</taxon>
        <taxon>Lepidoptera</taxon>
        <taxon>Glossata</taxon>
        <taxon>Ditrysia</taxon>
        <taxon>Tineoidea</taxon>
        <taxon>Psychidae</taxon>
        <taxon>Oiketicinae</taxon>
        <taxon>Eumeta</taxon>
    </lineage>
</organism>
<dbReference type="PANTHER" id="PTHR11407">
    <property type="entry name" value="LYSOZYME C"/>
    <property type="match status" value="1"/>
</dbReference>
<keyword evidence="7" id="KW-1015">Disulfide bond</keyword>
<keyword evidence="4" id="KW-0929">Antimicrobial</keyword>
<dbReference type="EC" id="3.2.1.17" evidence="2"/>
<dbReference type="OrthoDB" id="17373at2759"/>
<evidence type="ECO:0000256" key="4">
    <source>
        <dbReference type="ARBA" id="ARBA00022529"/>
    </source>
</evidence>
<dbReference type="PROSITE" id="PS51348">
    <property type="entry name" value="GLYCOSYL_HYDROL_F22_2"/>
    <property type="match status" value="1"/>
</dbReference>
<name>A0A4C1TSR2_EUMVA</name>
<dbReference type="InterPro" id="IPR019799">
    <property type="entry name" value="Glyco_hydro_22_CS"/>
</dbReference>
<dbReference type="Proteomes" id="UP000299102">
    <property type="component" value="Unassembled WGS sequence"/>
</dbReference>
<dbReference type="EMBL" id="BGZK01000082">
    <property type="protein sequence ID" value="GBP16866.1"/>
    <property type="molecule type" value="Genomic_DNA"/>
</dbReference>